<protein>
    <recommendedName>
        <fullName evidence="4">tRNA N(3)-methylcytidine methyltransferase</fullName>
        <ecNumber evidence="4">2.1.1.-</ecNumber>
    </recommendedName>
</protein>
<dbReference type="PIRSF" id="PIRSF037755">
    <property type="entry name" value="Mettl2_prd"/>
    <property type="match status" value="1"/>
</dbReference>
<reference evidence="7 8" key="1">
    <citation type="journal article" date="2019" name="Sci. Rep.">
        <title>Comparative genomics of chytrid fungi reveal insights into the obligate biotrophic and pathogenic lifestyle of Synchytrium endobioticum.</title>
        <authorList>
            <person name="van de Vossenberg B.T.L.H."/>
            <person name="Warris S."/>
            <person name="Nguyen H.D.T."/>
            <person name="van Gent-Pelzer M.P.E."/>
            <person name="Joly D.L."/>
            <person name="van de Geest H.C."/>
            <person name="Bonants P.J.M."/>
            <person name="Smith D.S."/>
            <person name="Levesque C.A."/>
            <person name="van der Lee T.A.J."/>
        </authorList>
    </citation>
    <scope>NUCLEOTIDE SEQUENCE [LARGE SCALE GENOMIC DNA]</scope>
    <source>
        <strain evidence="7 8">CBS 809.83</strain>
    </source>
</reference>
<evidence type="ECO:0000313" key="7">
    <source>
        <dbReference type="EMBL" id="TPX54112.1"/>
    </source>
</evidence>
<dbReference type="InterPro" id="IPR013217">
    <property type="entry name" value="Methyltransf_12"/>
</dbReference>
<dbReference type="SUPFAM" id="SSF53335">
    <property type="entry name" value="S-adenosyl-L-methionine-dependent methyltransferases"/>
    <property type="match status" value="1"/>
</dbReference>
<evidence type="ECO:0000256" key="4">
    <source>
        <dbReference type="PIRNR" id="PIRNR037755"/>
    </source>
</evidence>
<dbReference type="CDD" id="cd02440">
    <property type="entry name" value="AdoMet_MTases"/>
    <property type="match status" value="1"/>
</dbReference>
<evidence type="ECO:0000256" key="3">
    <source>
        <dbReference type="ARBA" id="ARBA00022679"/>
    </source>
</evidence>
<evidence type="ECO:0000256" key="1">
    <source>
        <dbReference type="ARBA" id="ARBA00009725"/>
    </source>
</evidence>
<evidence type="ECO:0000313" key="8">
    <source>
        <dbReference type="Proteomes" id="UP000318582"/>
    </source>
</evidence>
<accession>A0A507DS80</accession>
<dbReference type="InterPro" id="IPR026113">
    <property type="entry name" value="METTL2/6/8-like"/>
</dbReference>
<evidence type="ECO:0000259" key="6">
    <source>
        <dbReference type="Pfam" id="PF08242"/>
    </source>
</evidence>
<keyword evidence="8" id="KW-1185">Reference proteome</keyword>
<comment type="function">
    <text evidence="4">S-adenosyl-L-methionine-dependent methyltransferase.</text>
</comment>
<dbReference type="PANTHER" id="PTHR22809:SF5">
    <property type="entry name" value="TRNA N(3)-METHYLCYTIDINE METHYLTRANSFERASE METTL6"/>
    <property type="match status" value="1"/>
</dbReference>
<feature type="region of interest" description="Disordered" evidence="5">
    <location>
        <begin position="1"/>
        <end position="25"/>
    </location>
</feature>
<dbReference type="STRING" id="109895.A0A507DS80"/>
<feature type="domain" description="Methyltransferase type 12" evidence="6">
    <location>
        <begin position="100"/>
        <end position="201"/>
    </location>
</feature>
<name>A0A507DS80_9FUNG</name>
<feature type="compositionally biased region" description="Low complexity" evidence="5">
    <location>
        <begin position="1"/>
        <end position="12"/>
    </location>
</feature>
<proteinExistence type="inferred from homology"/>
<organism evidence="7 8">
    <name type="scientific">Powellomyces hirtus</name>
    <dbReference type="NCBI Taxonomy" id="109895"/>
    <lineage>
        <taxon>Eukaryota</taxon>
        <taxon>Fungi</taxon>
        <taxon>Fungi incertae sedis</taxon>
        <taxon>Chytridiomycota</taxon>
        <taxon>Chytridiomycota incertae sedis</taxon>
        <taxon>Chytridiomycetes</taxon>
        <taxon>Spizellomycetales</taxon>
        <taxon>Powellomycetaceae</taxon>
        <taxon>Powellomyces</taxon>
    </lineage>
</organism>
<dbReference type="AlphaFoldDB" id="A0A507DS80"/>
<evidence type="ECO:0000256" key="5">
    <source>
        <dbReference type="SAM" id="MobiDB-lite"/>
    </source>
</evidence>
<dbReference type="GO" id="GO:0032259">
    <property type="term" value="P:methylation"/>
    <property type="evidence" value="ECO:0007669"/>
    <property type="project" value="UniProtKB-KW"/>
</dbReference>
<dbReference type="Proteomes" id="UP000318582">
    <property type="component" value="Unassembled WGS sequence"/>
</dbReference>
<dbReference type="Pfam" id="PF08242">
    <property type="entry name" value="Methyltransf_12"/>
    <property type="match status" value="1"/>
</dbReference>
<dbReference type="EC" id="2.1.1.-" evidence="4"/>
<keyword evidence="3 4" id="KW-0808">Transferase</keyword>
<dbReference type="PANTHER" id="PTHR22809">
    <property type="entry name" value="METHYLTRANSFERASE-RELATED"/>
    <property type="match status" value="1"/>
</dbReference>
<evidence type="ECO:0000256" key="2">
    <source>
        <dbReference type="ARBA" id="ARBA00022603"/>
    </source>
</evidence>
<dbReference type="EMBL" id="QEAQ01000171">
    <property type="protein sequence ID" value="TPX54112.1"/>
    <property type="molecule type" value="Genomic_DNA"/>
</dbReference>
<comment type="similarity">
    <text evidence="1 4">Belongs to the methyltransferase superfamily. METL family.</text>
</comment>
<comment type="caution">
    <text evidence="7">The sequence shown here is derived from an EMBL/GenBank/DDBJ whole genome shotgun (WGS) entry which is preliminary data.</text>
</comment>
<dbReference type="GO" id="GO:0008757">
    <property type="term" value="F:S-adenosylmethionine-dependent methyltransferase activity"/>
    <property type="evidence" value="ECO:0007669"/>
    <property type="project" value="UniProtKB-ARBA"/>
</dbReference>
<keyword evidence="2 4" id="KW-0489">Methyltransferase</keyword>
<sequence>MSSSTQQSTTLQPPDEDTIETAESMPAEREAAATAALRNQANGATMTAFQHDKLIKDTTRSWDLFYKRNTVNFFKDRHWTEREFPELRPTGGEPCSKRLLELGCGVGNFIYPMLESNPELYIYGCDLSKRAVDFVKADPKYTESRCKAFVCDITTNPLTDSIPPQSLDIVSALFCFSAIPPARMHLALNNIKLVLKPGGTLIIRDYGLYDAAQLRFKSTAKMDDRFYARGDGTFSYFFSTDALAALFNEDGGWECVANTYVFKEVTNKKRELTMDRVFVQARYKLL</sequence>
<gene>
    <name evidence="7" type="ORF">PhCBS80983_g06049</name>
</gene>
<dbReference type="GO" id="GO:0008173">
    <property type="term" value="F:RNA methyltransferase activity"/>
    <property type="evidence" value="ECO:0007669"/>
    <property type="project" value="UniProtKB-ARBA"/>
</dbReference>
<dbReference type="Gene3D" id="3.40.50.150">
    <property type="entry name" value="Vaccinia Virus protein VP39"/>
    <property type="match status" value="1"/>
</dbReference>
<dbReference type="InterPro" id="IPR029063">
    <property type="entry name" value="SAM-dependent_MTases_sf"/>
</dbReference>